<dbReference type="CDD" id="cd00075">
    <property type="entry name" value="HATPase"/>
    <property type="match status" value="1"/>
</dbReference>
<proteinExistence type="predicted"/>
<keyword evidence="5" id="KW-0808">Transferase</keyword>
<evidence type="ECO:0000256" key="1">
    <source>
        <dbReference type="ARBA" id="ARBA00000085"/>
    </source>
</evidence>
<dbReference type="PRINTS" id="PR00344">
    <property type="entry name" value="BCTRLSENSOR"/>
</dbReference>
<sequence>MGVAFRELIFDLAAIVEDAHHDQNVLDRVMRLGERSLGALGLTLGELADGDAPGSRIVAATGASSWALGRPIGADVVKASLQPSPAPYPIELDILEDLAIAQLKALGIGSIQVYPIYIHGRAALILAAFFAEGAALDADQTAVMKLVAACIGYLYRRETPEHAARGIDERELFMAVTSHELRTPVTVIKGYAETLRDHWDRLTEPQRIESARVIGQRATELARMVDRLLEASTASEAISSRIAPFDLLESLRKAAADLPGYLRKRLHMKLPPQLPPALGYRSGLASVVVELVTNAHKYSPGSGPIVLSADSDGRTVFFRVADRGIGIPADRAPNTFERFWQGEAGDDRRYGGAGLGLFLVRKTIERQNGWVSLRPRDGGGTVAEVRLPRGDIGVGEA</sequence>
<dbReference type="InterPro" id="IPR003661">
    <property type="entry name" value="HisK_dim/P_dom"/>
</dbReference>
<evidence type="ECO:0000256" key="5">
    <source>
        <dbReference type="ARBA" id="ARBA00022679"/>
    </source>
</evidence>
<dbReference type="SUPFAM" id="SSF47384">
    <property type="entry name" value="Homodimeric domain of signal transducing histidine kinase"/>
    <property type="match status" value="1"/>
</dbReference>
<dbReference type="EC" id="2.7.13.3" evidence="3"/>
<evidence type="ECO:0000313" key="10">
    <source>
        <dbReference type="Proteomes" id="UP000612899"/>
    </source>
</evidence>
<dbReference type="SUPFAM" id="SSF55874">
    <property type="entry name" value="ATPase domain of HSP90 chaperone/DNA topoisomerase II/histidine kinase"/>
    <property type="match status" value="1"/>
</dbReference>
<keyword evidence="10" id="KW-1185">Reference proteome</keyword>
<dbReference type="SMART" id="SM00387">
    <property type="entry name" value="HATPase_c"/>
    <property type="match status" value="1"/>
</dbReference>
<dbReference type="InterPro" id="IPR050736">
    <property type="entry name" value="Sensor_HK_Regulatory"/>
</dbReference>
<dbReference type="Gene3D" id="1.10.287.130">
    <property type="match status" value="1"/>
</dbReference>
<comment type="catalytic activity">
    <reaction evidence="1">
        <text>ATP + protein L-histidine = ADP + protein N-phospho-L-histidine.</text>
        <dbReference type="EC" id="2.7.13.3"/>
    </reaction>
</comment>
<dbReference type="Pfam" id="PF00512">
    <property type="entry name" value="HisKA"/>
    <property type="match status" value="1"/>
</dbReference>
<dbReference type="Pfam" id="PF02518">
    <property type="entry name" value="HATPase_c"/>
    <property type="match status" value="1"/>
</dbReference>
<dbReference type="EMBL" id="BONY01000121">
    <property type="protein sequence ID" value="GIH11153.1"/>
    <property type="molecule type" value="Genomic_DNA"/>
</dbReference>
<dbReference type="PROSITE" id="PS50109">
    <property type="entry name" value="HIS_KIN"/>
    <property type="match status" value="1"/>
</dbReference>
<dbReference type="PANTHER" id="PTHR43711">
    <property type="entry name" value="TWO-COMPONENT HISTIDINE KINASE"/>
    <property type="match status" value="1"/>
</dbReference>
<dbReference type="InterPro" id="IPR036097">
    <property type="entry name" value="HisK_dim/P_sf"/>
</dbReference>
<keyword evidence="6" id="KW-0418">Kinase</keyword>
<reference evidence="9" key="1">
    <citation type="submission" date="2021-01" db="EMBL/GenBank/DDBJ databases">
        <title>Whole genome shotgun sequence of Rhizocola hellebori NBRC 109834.</title>
        <authorList>
            <person name="Komaki H."/>
            <person name="Tamura T."/>
        </authorList>
    </citation>
    <scope>NUCLEOTIDE SEQUENCE</scope>
    <source>
        <strain evidence="9">NBRC 109834</strain>
    </source>
</reference>
<dbReference type="Gene3D" id="3.30.565.10">
    <property type="entry name" value="Histidine kinase-like ATPase, C-terminal domain"/>
    <property type="match status" value="1"/>
</dbReference>
<dbReference type="RefSeq" id="WP_203914872.1">
    <property type="nucleotide sequence ID" value="NZ_BONY01000121.1"/>
</dbReference>
<gene>
    <name evidence="9" type="ORF">Rhe02_92200</name>
</gene>
<evidence type="ECO:0000256" key="6">
    <source>
        <dbReference type="ARBA" id="ARBA00022777"/>
    </source>
</evidence>
<accession>A0A8J3QKN0</accession>
<dbReference type="SMART" id="SM00388">
    <property type="entry name" value="HisKA"/>
    <property type="match status" value="1"/>
</dbReference>
<comment type="subcellular location">
    <subcellularLocation>
        <location evidence="2">Cell membrane</location>
    </subcellularLocation>
</comment>
<dbReference type="PANTHER" id="PTHR43711:SF1">
    <property type="entry name" value="HISTIDINE KINASE 1"/>
    <property type="match status" value="1"/>
</dbReference>
<dbReference type="InterPro" id="IPR005467">
    <property type="entry name" value="His_kinase_dom"/>
</dbReference>
<protein>
    <recommendedName>
        <fullName evidence="3">histidine kinase</fullName>
        <ecNumber evidence="3">2.7.13.3</ecNumber>
    </recommendedName>
</protein>
<dbReference type="InterPro" id="IPR003594">
    <property type="entry name" value="HATPase_dom"/>
</dbReference>
<organism evidence="9 10">
    <name type="scientific">Rhizocola hellebori</name>
    <dbReference type="NCBI Taxonomy" id="1392758"/>
    <lineage>
        <taxon>Bacteria</taxon>
        <taxon>Bacillati</taxon>
        <taxon>Actinomycetota</taxon>
        <taxon>Actinomycetes</taxon>
        <taxon>Micromonosporales</taxon>
        <taxon>Micromonosporaceae</taxon>
        <taxon>Rhizocola</taxon>
    </lineage>
</organism>
<dbReference type="CDD" id="cd00082">
    <property type="entry name" value="HisKA"/>
    <property type="match status" value="1"/>
</dbReference>
<dbReference type="GO" id="GO:0000155">
    <property type="term" value="F:phosphorelay sensor kinase activity"/>
    <property type="evidence" value="ECO:0007669"/>
    <property type="project" value="InterPro"/>
</dbReference>
<dbReference type="InterPro" id="IPR004358">
    <property type="entry name" value="Sig_transdc_His_kin-like_C"/>
</dbReference>
<keyword evidence="4" id="KW-0597">Phosphoprotein</keyword>
<evidence type="ECO:0000256" key="3">
    <source>
        <dbReference type="ARBA" id="ARBA00012438"/>
    </source>
</evidence>
<evidence type="ECO:0000256" key="7">
    <source>
        <dbReference type="ARBA" id="ARBA00023012"/>
    </source>
</evidence>
<dbReference type="Proteomes" id="UP000612899">
    <property type="component" value="Unassembled WGS sequence"/>
</dbReference>
<dbReference type="GO" id="GO:0005886">
    <property type="term" value="C:plasma membrane"/>
    <property type="evidence" value="ECO:0007669"/>
    <property type="project" value="UniProtKB-SubCell"/>
</dbReference>
<evidence type="ECO:0000256" key="2">
    <source>
        <dbReference type="ARBA" id="ARBA00004236"/>
    </source>
</evidence>
<evidence type="ECO:0000259" key="8">
    <source>
        <dbReference type="PROSITE" id="PS50109"/>
    </source>
</evidence>
<evidence type="ECO:0000256" key="4">
    <source>
        <dbReference type="ARBA" id="ARBA00022553"/>
    </source>
</evidence>
<name>A0A8J3QKN0_9ACTN</name>
<evidence type="ECO:0000313" key="9">
    <source>
        <dbReference type="EMBL" id="GIH11153.1"/>
    </source>
</evidence>
<dbReference type="InterPro" id="IPR036890">
    <property type="entry name" value="HATPase_C_sf"/>
</dbReference>
<keyword evidence="7" id="KW-0902">Two-component regulatory system</keyword>
<feature type="domain" description="Histidine kinase" evidence="8">
    <location>
        <begin position="176"/>
        <end position="391"/>
    </location>
</feature>
<comment type="caution">
    <text evidence="9">The sequence shown here is derived from an EMBL/GenBank/DDBJ whole genome shotgun (WGS) entry which is preliminary data.</text>
</comment>
<dbReference type="AlphaFoldDB" id="A0A8J3QKN0"/>